<dbReference type="eggNOG" id="KOG0061">
    <property type="taxonomic scope" value="Eukaryota"/>
</dbReference>
<evidence type="ECO:0000313" key="8">
    <source>
        <dbReference type="EMBL" id="EFJ45801.1"/>
    </source>
</evidence>
<keyword evidence="3" id="KW-0812">Transmembrane</keyword>
<dbReference type="EMBL" id="GL378355">
    <property type="protein sequence ID" value="EFJ45801.1"/>
    <property type="molecule type" value="Genomic_DNA"/>
</dbReference>
<sequence>MALSSLEERRKVVNEVLGMMALRMAQSYRVGSVGARIISGGQRKRVNIGVELVSRPPLLFLDEPTSGLDASCSNVVLRSLLDLAVNGGVNVVAVIHQPRHSVFHMFHEIHLLGESGSTVYHGPPGKVREYFESLMYSFPPFENVADTLLDIVTGR</sequence>
<evidence type="ECO:0000256" key="2">
    <source>
        <dbReference type="ARBA" id="ARBA00022448"/>
    </source>
</evidence>
<accession>D8U3C3</accession>
<evidence type="ECO:0000256" key="3">
    <source>
        <dbReference type="ARBA" id="ARBA00022692"/>
    </source>
</evidence>
<evidence type="ECO:0000256" key="4">
    <source>
        <dbReference type="ARBA" id="ARBA00022989"/>
    </source>
</evidence>
<dbReference type="InterPro" id="IPR027417">
    <property type="entry name" value="P-loop_NTPase"/>
</dbReference>
<dbReference type="Gene3D" id="3.40.50.300">
    <property type="entry name" value="P-loop containing nucleotide triphosphate hydrolases"/>
    <property type="match status" value="1"/>
</dbReference>
<dbReference type="PANTHER" id="PTHR48041:SF91">
    <property type="entry name" value="ABC TRANSPORTER G FAMILY MEMBER 28"/>
    <property type="match status" value="1"/>
</dbReference>
<feature type="domain" description="ABC transporter" evidence="6">
    <location>
        <begin position="14"/>
        <end position="66"/>
    </location>
</feature>
<gene>
    <name evidence="8" type="ORF">VOLCADRAFT_63329</name>
</gene>
<keyword evidence="5" id="KW-0472">Membrane</keyword>
<dbReference type="GO" id="GO:0005524">
    <property type="term" value="F:ATP binding"/>
    <property type="evidence" value="ECO:0007669"/>
    <property type="project" value="InterPro"/>
</dbReference>
<evidence type="ECO:0000259" key="6">
    <source>
        <dbReference type="Pfam" id="PF00005"/>
    </source>
</evidence>
<evidence type="ECO:0008006" key="10">
    <source>
        <dbReference type="Google" id="ProtNLM"/>
    </source>
</evidence>
<evidence type="ECO:0000256" key="1">
    <source>
        <dbReference type="ARBA" id="ARBA00004141"/>
    </source>
</evidence>
<dbReference type="KEGG" id="vcn:VOLCADRAFT_63329"/>
<dbReference type="AlphaFoldDB" id="D8U3C3"/>
<dbReference type="Proteomes" id="UP000001058">
    <property type="component" value="Unassembled WGS sequence"/>
</dbReference>
<dbReference type="InParanoid" id="D8U3C3"/>
<reference evidence="8 9" key="1">
    <citation type="journal article" date="2010" name="Science">
        <title>Genomic analysis of organismal complexity in the multicellular green alga Volvox carteri.</title>
        <authorList>
            <person name="Prochnik S.E."/>
            <person name="Umen J."/>
            <person name="Nedelcu A.M."/>
            <person name="Hallmann A."/>
            <person name="Miller S.M."/>
            <person name="Nishii I."/>
            <person name="Ferris P."/>
            <person name="Kuo A."/>
            <person name="Mitros T."/>
            <person name="Fritz-Laylin L.K."/>
            <person name="Hellsten U."/>
            <person name="Chapman J."/>
            <person name="Simakov O."/>
            <person name="Rensing S.A."/>
            <person name="Terry A."/>
            <person name="Pangilinan J."/>
            <person name="Kapitonov V."/>
            <person name="Jurka J."/>
            <person name="Salamov A."/>
            <person name="Shapiro H."/>
            <person name="Schmutz J."/>
            <person name="Grimwood J."/>
            <person name="Lindquist E."/>
            <person name="Lucas S."/>
            <person name="Grigoriev I.V."/>
            <person name="Schmitt R."/>
            <person name="Kirk D."/>
            <person name="Rokhsar D.S."/>
        </authorList>
    </citation>
    <scope>NUCLEOTIDE SEQUENCE [LARGE SCALE GENOMIC DNA]</scope>
    <source>
        <strain evidence="9">f. Nagariensis / Eve</strain>
    </source>
</reference>
<dbReference type="PANTHER" id="PTHR48041">
    <property type="entry name" value="ABC TRANSPORTER G FAMILY MEMBER 28"/>
    <property type="match status" value="1"/>
</dbReference>
<dbReference type="SUPFAM" id="SSF52540">
    <property type="entry name" value="P-loop containing nucleoside triphosphate hydrolases"/>
    <property type="match status" value="1"/>
</dbReference>
<dbReference type="OrthoDB" id="1720926at2759"/>
<evidence type="ECO:0000256" key="5">
    <source>
        <dbReference type="ARBA" id="ARBA00023136"/>
    </source>
</evidence>
<keyword evidence="4" id="KW-1133">Transmembrane helix</keyword>
<dbReference type="GO" id="GO:0140359">
    <property type="term" value="F:ABC-type transporter activity"/>
    <property type="evidence" value="ECO:0007669"/>
    <property type="project" value="InterPro"/>
</dbReference>
<dbReference type="RefSeq" id="XP_002953202.1">
    <property type="nucleotide sequence ID" value="XM_002953156.1"/>
</dbReference>
<protein>
    <recommendedName>
        <fullName evidence="10">ABC transporter domain-containing protein</fullName>
    </recommendedName>
</protein>
<proteinExistence type="predicted"/>
<dbReference type="GO" id="GO:0016887">
    <property type="term" value="F:ATP hydrolysis activity"/>
    <property type="evidence" value="ECO:0007669"/>
    <property type="project" value="InterPro"/>
</dbReference>
<dbReference type="GO" id="GO:0016020">
    <property type="term" value="C:membrane"/>
    <property type="evidence" value="ECO:0007669"/>
    <property type="project" value="UniProtKB-SubCell"/>
</dbReference>
<organism evidence="9">
    <name type="scientific">Volvox carteri f. nagariensis</name>
    <dbReference type="NCBI Taxonomy" id="3068"/>
    <lineage>
        <taxon>Eukaryota</taxon>
        <taxon>Viridiplantae</taxon>
        <taxon>Chlorophyta</taxon>
        <taxon>core chlorophytes</taxon>
        <taxon>Chlorophyceae</taxon>
        <taxon>CS clade</taxon>
        <taxon>Chlamydomonadales</taxon>
        <taxon>Volvocaceae</taxon>
        <taxon>Volvox</taxon>
    </lineage>
</organism>
<keyword evidence="9" id="KW-1185">Reference proteome</keyword>
<dbReference type="InterPro" id="IPR003439">
    <property type="entry name" value="ABC_transporter-like_ATP-bd"/>
</dbReference>
<evidence type="ECO:0000313" key="9">
    <source>
        <dbReference type="Proteomes" id="UP000001058"/>
    </source>
</evidence>
<keyword evidence="2" id="KW-0813">Transport</keyword>
<dbReference type="InterPro" id="IPR050352">
    <property type="entry name" value="ABCG_transporters"/>
</dbReference>
<dbReference type="GeneID" id="9622209"/>
<name>D8U3C3_VOLCA</name>
<dbReference type="Pfam" id="PF19055">
    <property type="entry name" value="ABC2_membrane_7"/>
    <property type="match status" value="1"/>
</dbReference>
<feature type="domain" description="ABC transporter family G" evidence="7">
    <location>
        <begin position="96"/>
        <end position="154"/>
    </location>
</feature>
<dbReference type="Pfam" id="PF00005">
    <property type="entry name" value="ABC_tran"/>
    <property type="match status" value="1"/>
</dbReference>
<dbReference type="InterPro" id="IPR043926">
    <property type="entry name" value="ABCG_dom"/>
</dbReference>
<comment type="subcellular location">
    <subcellularLocation>
        <location evidence="1">Membrane</location>
        <topology evidence="1">Multi-pass membrane protein</topology>
    </subcellularLocation>
</comment>
<evidence type="ECO:0000259" key="7">
    <source>
        <dbReference type="Pfam" id="PF19055"/>
    </source>
</evidence>